<comment type="caution">
    <text evidence="1">The sequence shown here is derived from an EMBL/GenBank/DDBJ whole genome shotgun (WGS) entry which is preliminary data.</text>
</comment>
<dbReference type="EMBL" id="BAABIL010000036">
    <property type="protein sequence ID" value="GAA4963418.1"/>
    <property type="molecule type" value="Genomic_DNA"/>
</dbReference>
<dbReference type="Proteomes" id="UP001501195">
    <property type="component" value="Unassembled WGS sequence"/>
</dbReference>
<keyword evidence="2" id="KW-1185">Reference proteome</keyword>
<proteinExistence type="predicted"/>
<name>A0ABP9H7W7_9ACTN</name>
<gene>
    <name evidence="1" type="ORF">GCM10023225_03410</name>
</gene>
<protein>
    <submittedName>
        <fullName evidence="1">Uncharacterized protein</fullName>
    </submittedName>
</protein>
<sequence>MAALFPPPNVGVAHPEARWRALTRVTLCSWRIASIIQTTLALSVLESRYPQRPVSHPRTPPWGAVLPDLWCRTFQM</sequence>
<evidence type="ECO:0000313" key="2">
    <source>
        <dbReference type="Proteomes" id="UP001501195"/>
    </source>
</evidence>
<accession>A0ABP9H7W7</accession>
<evidence type="ECO:0000313" key="1">
    <source>
        <dbReference type="EMBL" id="GAA4963418.1"/>
    </source>
</evidence>
<organism evidence="1 2">
    <name type="scientific">Kineococcus glutinatus</name>
    <dbReference type="NCBI Taxonomy" id="1070872"/>
    <lineage>
        <taxon>Bacteria</taxon>
        <taxon>Bacillati</taxon>
        <taxon>Actinomycetota</taxon>
        <taxon>Actinomycetes</taxon>
        <taxon>Kineosporiales</taxon>
        <taxon>Kineosporiaceae</taxon>
        <taxon>Kineococcus</taxon>
    </lineage>
</organism>
<reference evidence="2" key="1">
    <citation type="journal article" date="2019" name="Int. J. Syst. Evol. Microbiol.">
        <title>The Global Catalogue of Microorganisms (GCM) 10K type strain sequencing project: providing services to taxonomists for standard genome sequencing and annotation.</title>
        <authorList>
            <consortium name="The Broad Institute Genomics Platform"/>
            <consortium name="The Broad Institute Genome Sequencing Center for Infectious Disease"/>
            <person name="Wu L."/>
            <person name="Ma J."/>
        </authorList>
    </citation>
    <scope>NUCLEOTIDE SEQUENCE [LARGE SCALE GENOMIC DNA]</scope>
    <source>
        <strain evidence="2">JCM 18126</strain>
    </source>
</reference>